<evidence type="ECO:0000313" key="2">
    <source>
        <dbReference type="EMBL" id="THB62123.1"/>
    </source>
</evidence>
<name>A0A4S3B807_9ENTE</name>
<dbReference type="Proteomes" id="UP000310506">
    <property type="component" value="Unassembled WGS sequence"/>
</dbReference>
<evidence type="ECO:0000256" key="1">
    <source>
        <dbReference type="SAM" id="Phobius"/>
    </source>
</evidence>
<comment type="caution">
    <text evidence="2">The sequence shown here is derived from an EMBL/GenBank/DDBJ whole genome shotgun (WGS) entry which is preliminary data.</text>
</comment>
<evidence type="ECO:0000313" key="3">
    <source>
        <dbReference type="Proteomes" id="UP000310506"/>
    </source>
</evidence>
<organism evidence="2 3">
    <name type="scientific">Vagococcus silagei</name>
    <dbReference type="NCBI Taxonomy" id="2508885"/>
    <lineage>
        <taxon>Bacteria</taxon>
        <taxon>Bacillati</taxon>
        <taxon>Bacillota</taxon>
        <taxon>Bacilli</taxon>
        <taxon>Lactobacillales</taxon>
        <taxon>Enterococcaceae</taxon>
        <taxon>Vagococcus</taxon>
    </lineage>
</organism>
<feature type="transmembrane region" description="Helical" evidence="1">
    <location>
        <begin position="50"/>
        <end position="70"/>
    </location>
</feature>
<gene>
    <name evidence="2" type="ORF">ESZ54_02640</name>
</gene>
<dbReference type="RefSeq" id="WP_136136124.1">
    <property type="nucleotide sequence ID" value="NZ_SDGV01000004.1"/>
</dbReference>
<reference evidence="2 3" key="1">
    <citation type="submission" date="2019-01" db="EMBL/GenBank/DDBJ databases">
        <title>Vagococcus silagei sp. nov. isolated from brewer's grain.</title>
        <authorList>
            <person name="Guu J.-R."/>
        </authorList>
    </citation>
    <scope>NUCLEOTIDE SEQUENCE [LARGE SCALE GENOMIC DNA]</scope>
    <source>
        <strain evidence="2 3">2B-2</strain>
    </source>
</reference>
<keyword evidence="1" id="KW-1133">Transmembrane helix</keyword>
<accession>A0A4S3B807</accession>
<protein>
    <submittedName>
        <fullName evidence="2">Uncharacterized protein</fullName>
    </submittedName>
</protein>
<feature type="transmembrane region" description="Helical" evidence="1">
    <location>
        <begin position="7"/>
        <end position="26"/>
    </location>
</feature>
<sequence>MSKKDKMIAIIFLGAFAIAFLIDLFLDSQGIQAFLYSDFNRALDISEGNYVTKGLVFSFFFIVGTVWSMIYKNKVGAFKKIINTQSLMHLCVLLGSFYLFFSCTMSLVKSLILIFG</sequence>
<dbReference type="EMBL" id="SDGV01000004">
    <property type="protein sequence ID" value="THB62123.1"/>
    <property type="molecule type" value="Genomic_DNA"/>
</dbReference>
<feature type="transmembrane region" description="Helical" evidence="1">
    <location>
        <begin position="90"/>
        <end position="115"/>
    </location>
</feature>
<keyword evidence="3" id="KW-1185">Reference proteome</keyword>
<proteinExistence type="predicted"/>
<keyword evidence="1" id="KW-0812">Transmembrane</keyword>
<keyword evidence="1" id="KW-0472">Membrane</keyword>
<dbReference type="AlphaFoldDB" id="A0A4S3B807"/>